<keyword evidence="2" id="KW-1185">Reference proteome</keyword>
<evidence type="ECO:0000313" key="1">
    <source>
        <dbReference type="EMBL" id="GFU20443.1"/>
    </source>
</evidence>
<dbReference type="GO" id="GO:0003676">
    <property type="term" value="F:nucleic acid binding"/>
    <property type="evidence" value="ECO:0007669"/>
    <property type="project" value="InterPro"/>
</dbReference>
<dbReference type="AlphaFoldDB" id="A0A8X6UJ77"/>
<accession>A0A8X6UJ77</accession>
<dbReference type="InterPro" id="IPR036397">
    <property type="entry name" value="RNaseH_sf"/>
</dbReference>
<protein>
    <submittedName>
        <fullName evidence="1">Uncharacterized protein</fullName>
    </submittedName>
</protein>
<organism evidence="1 2">
    <name type="scientific">Nephila pilipes</name>
    <name type="common">Giant wood spider</name>
    <name type="synonym">Nephila maculata</name>
    <dbReference type="NCBI Taxonomy" id="299642"/>
    <lineage>
        <taxon>Eukaryota</taxon>
        <taxon>Metazoa</taxon>
        <taxon>Ecdysozoa</taxon>
        <taxon>Arthropoda</taxon>
        <taxon>Chelicerata</taxon>
        <taxon>Arachnida</taxon>
        <taxon>Araneae</taxon>
        <taxon>Araneomorphae</taxon>
        <taxon>Entelegynae</taxon>
        <taxon>Araneoidea</taxon>
        <taxon>Nephilidae</taxon>
        <taxon>Nephila</taxon>
    </lineage>
</organism>
<proteinExistence type="predicted"/>
<comment type="caution">
    <text evidence="1">The sequence shown here is derived from an EMBL/GenBank/DDBJ whole genome shotgun (WGS) entry which is preliminary data.</text>
</comment>
<dbReference type="EMBL" id="BMAW01031289">
    <property type="protein sequence ID" value="GFU20443.1"/>
    <property type="molecule type" value="Genomic_DNA"/>
</dbReference>
<dbReference type="Proteomes" id="UP000887013">
    <property type="component" value="Unassembled WGS sequence"/>
</dbReference>
<dbReference type="Gene3D" id="3.30.420.10">
    <property type="entry name" value="Ribonuclease H-like superfamily/Ribonuclease H"/>
    <property type="match status" value="1"/>
</dbReference>
<gene>
    <name evidence="1" type="ORF">NPIL_9471</name>
</gene>
<evidence type="ECO:0000313" key="2">
    <source>
        <dbReference type="Proteomes" id="UP000887013"/>
    </source>
</evidence>
<reference evidence="1" key="1">
    <citation type="submission" date="2020-08" db="EMBL/GenBank/DDBJ databases">
        <title>Multicomponent nature underlies the extraordinary mechanical properties of spider dragline silk.</title>
        <authorList>
            <person name="Kono N."/>
            <person name="Nakamura H."/>
            <person name="Mori M."/>
            <person name="Yoshida Y."/>
            <person name="Ohtoshi R."/>
            <person name="Malay A.D."/>
            <person name="Moran D.A.P."/>
            <person name="Tomita M."/>
            <person name="Numata K."/>
            <person name="Arakawa K."/>
        </authorList>
    </citation>
    <scope>NUCLEOTIDE SEQUENCE</scope>
</reference>
<dbReference type="OrthoDB" id="10662835at2759"/>
<name>A0A8X6UJ77_NEPPI</name>
<sequence length="108" mass="12530">MLKTVEIGDNVRVWGCMGYSGAGNLQIVDKKMTALSHIDVLRHNLKEKIRVEETLIFQQDPKHAVIKTKEWLLCKAPQRFETPLQSPDHNQSSICGIYWRKMLNRLQI</sequence>